<comment type="caution">
    <text evidence="2">The sequence shown here is derived from an EMBL/GenBank/DDBJ whole genome shotgun (WGS) entry which is preliminary data.</text>
</comment>
<feature type="region of interest" description="Disordered" evidence="1">
    <location>
        <begin position="50"/>
        <end position="88"/>
    </location>
</feature>
<evidence type="ECO:0000313" key="2">
    <source>
        <dbReference type="EMBL" id="MED6106139.1"/>
    </source>
</evidence>
<gene>
    <name evidence="2" type="ORF">PIB30_002031</name>
</gene>
<name>A0ABU6Q2S8_9FABA</name>
<evidence type="ECO:0000313" key="3">
    <source>
        <dbReference type="Proteomes" id="UP001341840"/>
    </source>
</evidence>
<protein>
    <submittedName>
        <fullName evidence="2">Uncharacterized protein</fullName>
    </submittedName>
</protein>
<dbReference type="EMBL" id="JASCZI010000004">
    <property type="protein sequence ID" value="MED6106139.1"/>
    <property type="molecule type" value="Genomic_DNA"/>
</dbReference>
<organism evidence="2 3">
    <name type="scientific">Stylosanthes scabra</name>
    <dbReference type="NCBI Taxonomy" id="79078"/>
    <lineage>
        <taxon>Eukaryota</taxon>
        <taxon>Viridiplantae</taxon>
        <taxon>Streptophyta</taxon>
        <taxon>Embryophyta</taxon>
        <taxon>Tracheophyta</taxon>
        <taxon>Spermatophyta</taxon>
        <taxon>Magnoliopsida</taxon>
        <taxon>eudicotyledons</taxon>
        <taxon>Gunneridae</taxon>
        <taxon>Pentapetalae</taxon>
        <taxon>rosids</taxon>
        <taxon>fabids</taxon>
        <taxon>Fabales</taxon>
        <taxon>Fabaceae</taxon>
        <taxon>Papilionoideae</taxon>
        <taxon>50 kb inversion clade</taxon>
        <taxon>dalbergioids sensu lato</taxon>
        <taxon>Dalbergieae</taxon>
        <taxon>Pterocarpus clade</taxon>
        <taxon>Stylosanthes</taxon>
    </lineage>
</organism>
<sequence>MGSLAASLKSCQADLSKATEVSEYWRSEWETLGGEDPKGRRIFVLRESDEGEPSRITEVVPEQPPEPIVQATPSAARDAAEVGGGCPT</sequence>
<proteinExistence type="predicted"/>
<keyword evidence="3" id="KW-1185">Reference proteome</keyword>
<evidence type="ECO:0000256" key="1">
    <source>
        <dbReference type="SAM" id="MobiDB-lite"/>
    </source>
</evidence>
<reference evidence="2 3" key="1">
    <citation type="journal article" date="2023" name="Plants (Basel)">
        <title>Bridging the Gap: Combining Genomics and Transcriptomics Approaches to Understand Stylosanthes scabra, an Orphan Legume from the Brazilian Caatinga.</title>
        <authorList>
            <person name="Ferreira-Neto J.R.C."/>
            <person name="da Silva M.D."/>
            <person name="Binneck E."/>
            <person name="de Melo N.F."/>
            <person name="da Silva R.H."/>
            <person name="de Melo A.L.T.M."/>
            <person name="Pandolfi V."/>
            <person name="Bustamante F.O."/>
            <person name="Brasileiro-Vidal A.C."/>
            <person name="Benko-Iseppon A.M."/>
        </authorList>
    </citation>
    <scope>NUCLEOTIDE SEQUENCE [LARGE SCALE GENOMIC DNA]</scope>
    <source>
        <tissue evidence="2">Leaves</tissue>
    </source>
</reference>
<accession>A0ABU6Q2S8</accession>
<dbReference type="Proteomes" id="UP001341840">
    <property type="component" value="Unassembled WGS sequence"/>
</dbReference>